<dbReference type="Proteomes" id="UP001232973">
    <property type="component" value="Unassembled WGS sequence"/>
</dbReference>
<dbReference type="SMART" id="SM00420">
    <property type="entry name" value="HTH_DEOR"/>
    <property type="match status" value="1"/>
</dbReference>
<dbReference type="PROSITE" id="PS00894">
    <property type="entry name" value="HTH_DEOR_1"/>
    <property type="match status" value="1"/>
</dbReference>
<dbReference type="Gene3D" id="3.40.50.1360">
    <property type="match status" value="1"/>
</dbReference>
<dbReference type="InterPro" id="IPR037171">
    <property type="entry name" value="NagB/RpiA_transferase-like"/>
</dbReference>
<sequence length="263" mass="28584">MLSAQRRKEIFHLLNTHGQVELNDLAQRFGVSAMTIRRDLEKLEEVGKAKRVHGGAVLSTQTWEPESITQKSITNIHLKQVIAQTALRIIQPGSSIFLDAGSTTYEIANAIRTMYSEPLTICTSDVRIANLLAGEERLQVYICGGSLDTTTASAGGHFAIQMIMSLHADLAIIGCDGLTIHDGAMSSRITQVEVKQAMLARSLKSALVADSTKFGRVSFASIAPLRAFDYIVSDSLVDAETRDALEKASVEVVLPDPATLERM</sequence>
<comment type="caution">
    <text evidence="5">The sequence shown here is derived from an EMBL/GenBank/DDBJ whole genome shotgun (WGS) entry which is preliminary data.</text>
</comment>
<dbReference type="InterPro" id="IPR036388">
    <property type="entry name" value="WH-like_DNA-bd_sf"/>
</dbReference>
<evidence type="ECO:0000259" key="4">
    <source>
        <dbReference type="PROSITE" id="PS51000"/>
    </source>
</evidence>
<dbReference type="SMART" id="SM01134">
    <property type="entry name" value="DeoRC"/>
    <property type="match status" value="1"/>
</dbReference>
<dbReference type="InterPro" id="IPR036390">
    <property type="entry name" value="WH_DNA-bd_sf"/>
</dbReference>
<dbReference type="InterPro" id="IPR014036">
    <property type="entry name" value="DeoR-like_C"/>
</dbReference>
<dbReference type="SUPFAM" id="SSF100950">
    <property type="entry name" value="NagB/RpiA/CoA transferase-like"/>
    <property type="match status" value="1"/>
</dbReference>
<dbReference type="RefSeq" id="WP_410028543.1">
    <property type="nucleotide sequence ID" value="NZ_JAUANV010000013.1"/>
</dbReference>
<dbReference type="SUPFAM" id="SSF46785">
    <property type="entry name" value="Winged helix' DNA-binding domain"/>
    <property type="match status" value="1"/>
</dbReference>
<evidence type="ECO:0000256" key="1">
    <source>
        <dbReference type="ARBA" id="ARBA00023015"/>
    </source>
</evidence>
<dbReference type="PANTHER" id="PTHR30363">
    <property type="entry name" value="HTH-TYPE TRANSCRIPTIONAL REGULATOR SRLR-RELATED"/>
    <property type="match status" value="1"/>
</dbReference>
<accession>A0ABT9XHZ2</accession>
<reference evidence="5 6" key="1">
    <citation type="submission" date="2023-07" db="EMBL/GenBank/DDBJ databases">
        <title>Genomic Encyclopedia of Type Strains, Phase IV (KMG-IV): sequencing the most valuable type-strain genomes for metagenomic binning, comparative biology and taxonomic classification.</title>
        <authorList>
            <person name="Goeker M."/>
        </authorList>
    </citation>
    <scope>NUCLEOTIDE SEQUENCE [LARGE SCALE GENOMIC DNA]</scope>
    <source>
        <strain evidence="5 6">DSM 4006</strain>
    </source>
</reference>
<evidence type="ECO:0000256" key="3">
    <source>
        <dbReference type="ARBA" id="ARBA00023163"/>
    </source>
</evidence>
<keyword evidence="1" id="KW-0805">Transcription regulation</keyword>
<keyword evidence="2" id="KW-0238">DNA-binding</keyword>
<proteinExistence type="predicted"/>
<keyword evidence="3" id="KW-0804">Transcription</keyword>
<dbReference type="InterPro" id="IPR001034">
    <property type="entry name" value="DeoR_HTH"/>
</dbReference>
<dbReference type="Gene3D" id="1.10.10.10">
    <property type="entry name" value="Winged helix-like DNA-binding domain superfamily/Winged helix DNA-binding domain"/>
    <property type="match status" value="1"/>
</dbReference>
<name>A0ABT9XHZ2_9BACL</name>
<dbReference type="PROSITE" id="PS51000">
    <property type="entry name" value="HTH_DEOR_2"/>
    <property type="match status" value="1"/>
</dbReference>
<evidence type="ECO:0000313" key="6">
    <source>
        <dbReference type="Proteomes" id="UP001232973"/>
    </source>
</evidence>
<evidence type="ECO:0000313" key="5">
    <source>
        <dbReference type="EMBL" id="MDQ0189927.1"/>
    </source>
</evidence>
<dbReference type="InterPro" id="IPR018356">
    <property type="entry name" value="Tscrpt_reg_HTH_DeoR_CS"/>
</dbReference>
<evidence type="ECO:0000256" key="2">
    <source>
        <dbReference type="ARBA" id="ARBA00023125"/>
    </source>
</evidence>
<dbReference type="InterPro" id="IPR050313">
    <property type="entry name" value="Carb_Metab_HTH_regulators"/>
</dbReference>
<keyword evidence="6" id="KW-1185">Reference proteome</keyword>
<dbReference type="Pfam" id="PF08220">
    <property type="entry name" value="HTH_DeoR"/>
    <property type="match status" value="1"/>
</dbReference>
<organism evidence="5 6">
    <name type="scientific">Alicyclobacillus cycloheptanicus</name>
    <dbReference type="NCBI Taxonomy" id="1457"/>
    <lineage>
        <taxon>Bacteria</taxon>
        <taxon>Bacillati</taxon>
        <taxon>Bacillota</taxon>
        <taxon>Bacilli</taxon>
        <taxon>Bacillales</taxon>
        <taxon>Alicyclobacillaceae</taxon>
        <taxon>Alicyclobacillus</taxon>
    </lineage>
</organism>
<feature type="domain" description="HTH deoR-type" evidence="4">
    <location>
        <begin position="3"/>
        <end position="58"/>
    </location>
</feature>
<protein>
    <submittedName>
        <fullName evidence="5">DeoR/GlpR family transcriptional regulator of sugar metabolism</fullName>
    </submittedName>
</protein>
<dbReference type="EMBL" id="JAUSTP010000012">
    <property type="protein sequence ID" value="MDQ0189927.1"/>
    <property type="molecule type" value="Genomic_DNA"/>
</dbReference>
<dbReference type="PRINTS" id="PR00037">
    <property type="entry name" value="HTHLACR"/>
</dbReference>
<gene>
    <name evidence="5" type="ORF">J2S03_001790</name>
</gene>
<dbReference type="PANTHER" id="PTHR30363:SF44">
    <property type="entry name" value="AGA OPERON TRANSCRIPTIONAL REPRESSOR-RELATED"/>
    <property type="match status" value="1"/>
</dbReference>
<dbReference type="Pfam" id="PF00455">
    <property type="entry name" value="DeoRC"/>
    <property type="match status" value="1"/>
</dbReference>